<evidence type="ECO:0000313" key="1">
    <source>
        <dbReference type="EMBL" id="SAK50371.1"/>
    </source>
</evidence>
<reference evidence="1" key="1">
    <citation type="submission" date="2016-01" db="EMBL/GenBank/DDBJ databases">
        <authorList>
            <person name="Peeters C."/>
        </authorList>
    </citation>
    <scope>NUCLEOTIDE SEQUENCE [LARGE SCALE GENOMIC DNA]</scope>
    <source>
        <strain evidence="1">LMG 29323</strain>
    </source>
</reference>
<dbReference type="STRING" id="1777141.AWB80_01431"/>
<sequence length="404" mass="45703">MTHFQNSPLAAEANAIANALLKNCRADNYAGYDPFDALNSDLFERVGGKVWPLGCVAWLQLHKRSPVNVRPLVAVPKQRNPKGIALIVLGLLERYKYLDDDAELAEAVELGKWLLTQSVDTDAWRHRAWGYHFDWAARAFYVPRGKPNAITTCYVARALYALGQVTSNGVFIEAAIDSGLFLDSLYTNDVGVEYYAYIPGESAFVHNASLWSAALVAEAAVRVGNDDMRDRALRVARQSVSMQRTDGAWIYGTRGHHGFIDGFHTGYNLEALTLLQETTGTAEFSEAIDRGMDYYRQHFFLLDGTVKYYHDRTWPLDTHSVAQAIVTLLKVGGTRNDQFLVERVLSRAKESLYMPAEKRFVYQKGRWVTNRINYLRWTQAWAFYALSLYAAHETNQPEPHHASH</sequence>
<gene>
    <name evidence="1" type="ORF">AWB80_01431</name>
</gene>
<dbReference type="RefSeq" id="WP_061173982.1">
    <property type="nucleotide sequence ID" value="NZ_FCOE02000004.1"/>
</dbReference>
<comment type="caution">
    <text evidence="1">The sequence shown here is derived from an EMBL/GenBank/DDBJ whole genome shotgun (WGS) entry which is preliminary data.</text>
</comment>
<evidence type="ECO:0008006" key="3">
    <source>
        <dbReference type="Google" id="ProtNLM"/>
    </source>
</evidence>
<organism evidence="1 2">
    <name type="scientific">Caballeronia pedi</name>
    <dbReference type="NCBI Taxonomy" id="1777141"/>
    <lineage>
        <taxon>Bacteria</taxon>
        <taxon>Pseudomonadati</taxon>
        <taxon>Pseudomonadota</taxon>
        <taxon>Betaproteobacteria</taxon>
        <taxon>Burkholderiales</taxon>
        <taxon>Burkholderiaceae</taxon>
        <taxon>Caballeronia</taxon>
    </lineage>
</organism>
<dbReference type="AlphaFoldDB" id="A0A157ZXW5"/>
<evidence type="ECO:0000313" key="2">
    <source>
        <dbReference type="Proteomes" id="UP000054911"/>
    </source>
</evidence>
<dbReference type="InterPro" id="IPR008930">
    <property type="entry name" value="Terpenoid_cyclase/PrenylTrfase"/>
</dbReference>
<dbReference type="Proteomes" id="UP000054911">
    <property type="component" value="Unassembled WGS sequence"/>
</dbReference>
<name>A0A157ZXW5_9BURK</name>
<dbReference type="OrthoDB" id="9788790at2"/>
<proteinExistence type="predicted"/>
<keyword evidence="2" id="KW-1185">Reference proteome</keyword>
<dbReference type="EMBL" id="FCOE02000004">
    <property type="protein sequence ID" value="SAK50371.1"/>
    <property type="molecule type" value="Genomic_DNA"/>
</dbReference>
<dbReference type="Gene3D" id="1.50.10.20">
    <property type="match status" value="1"/>
</dbReference>
<dbReference type="SUPFAM" id="SSF48239">
    <property type="entry name" value="Terpenoid cyclases/Protein prenyltransferases"/>
    <property type="match status" value="1"/>
</dbReference>
<protein>
    <recommendedName>
        <fullName evidence="3">Aspartate-semialdehyde dehydrogenase</fullName>
    </recommendedName>
</protein>
<accession>A0A157ZXW5</accession>